<feature type="compositionally biased region" description="Low complexity" evidence="1">
    <location>
        <begin position="438"/>
        <end position="450"/>
    </location>
</feature>
<feature type="compositionally biased region" description="Low complexity" evidence="1">
    <location>
        <begin position="184"/>
        <end position="195"/>
    </location>
</feature>
<feature type="compositionally biased region" description="Basic and acidic residues" evidence="1">
    <location>
        <begin position="121"/>
        <end position="144"/>
    </location>
</feature>
<feature type="domain" description="WKF" evidence="2">
    <location>
        <begin position="202"/>
        <end position="265"/>
    </location>
</feature>
<dbReference type="PANTHER" id="PTHR22306:SF2">
    <property type="entry name" value="CHROMOSOME 7 OPEN READING FRAME 50"/>
    <property type="match status" value="1"/>
</dbReference>
<evidence type="ECO:0000313" key="3">
    <source>
        <dbReference type="EMBL" id="GAQ04340.1"/>
    </source>
</evidence>
<protein>
    <recommendedName>
        <fullName evidence="2">WKF domain-containing protein</fullName>
    </recommendedName>
</protein>
<dbReference type="Pfam" id="PF10180">
    <property type="entry name" value="WKF"/>
    <property type="match status" value="1"/>
</dbReference>
<name>A0AAN4T7I9_ASPLE</name>
<dbReference type="InterPro" id="IPR019327">
    <property type="entry name" value="WKF"/>
</dbReference>
<evidence type="ECO:0000256" key="1">
    <source>
        <dbReference type="SAM" id="MobiDB-lite"/>
    </source>
</evidence>
<feature type="compositionally biased region" description="Basic and acidic residues" evidence="1">
    <location>
        <begin position="270"/>
        <end position="288"/>
    </location>
</feature>
<dbReference type="AlphaFoldDB" id="A0AAN4T7I9"/>
<feature type="region of interest" description="Disordered" evidence="1">
    <location>
        <begin position="270"/>
        <end position="293"/>
    </location>
</feature>
<gene>
    <name evidence="3" type="ORF">ALT_1661</name>
</gene>
<evidence type="ECO:0000313" key="4">
    <source>
        <dbReference type="Proteomes" id="UP000051487"/>
    </source>
</evidence>
<accession>A0AAN4T7I9</accession>
<dbReference type="EMBL" id="BCLY01000004">
    <property type="protein sequence ID" value="GAQ04340.1"/>
    <property type="molecule type" value="Genomic_DNA"/>
</dbReference>
<feature type="region of interest" description="Disordered" evidence="1">
    <location>
        <begin position="1"/>
        <end position="198"/>
    </location>
</feature>
<feature type="compositionally biased region" description="Basic and acidic residues" evidence="1">
    <location>
        <begin position="424"/>
        <end position="437"/>
    </location>
</feature>
<reference evidence="3 4" key="1">
    <citation type="submission" date="2015-11" db="EMBL/GenBank/DDBJ databases">
        <title>Aspergillus lentulus strain IFM 54703T.</title>
        <authorList>
            <person name="Kusuya Y."/>
            <person name="Sakai K."/>
            <person name="Kamei K."/>
            <person name="Takahashi H."/>
            <person name="Yaguchi T."/>
        </authorList>
    </citation>
    <scope>NUCLEOTIDE SEQUENCE [LARGE SCALE GENOMIC DNA]</scope>
    <source>
        <strain evidence="3 4">IFM 54703</strain>
    </source>
</reference>
<feature type="compositionally biased region" description="Basic residues" evidence="1">
    <location>
        <begin position="168"/>
        <end position="182"/>
    </location>
</feature>
<comment type="caution">
    <text evidence="3">The sequence shown here is derived from an EMBL/GenBank/DDBJ whole genome shotgun (WGS) entry which is preliminary data.</text>
</comment>
<dbReference type="Proteomes" id="UP000051487">
    <property type="component" value="Unassembled WGS sequence"/>
</dbReference>
<sequence length="458" mass="50704">MSSEESAQSSHVSASKKAGRKLKHAKDTPAVEDGEAKEVDKKDKKAKDKKKKSKSSDGQGTEDAAVTADAGEKKQKQKEKKSKKRRLDDENDEEDKVAAEPESESQQRRKKKRVSFSADTVMRDPEESESDSRPDVKDDSKINADAEEGQAPLATEEQVDADDEGEKKKKKKKKEKKQKKKNQPATTASDTTPTSHESPILSYLNLYHQNRSAWKFQKNRETHLFKHILSLEHVPASHNAALLSYLKGLKSEGAKQRLRQVAEEVVKAEMEEDLAREQEAETEDKAESDMTGYNKAVEAFRTRLSQGKDDFDDLESPDSLDGERLAKLQRRQRAELVLFAVSGKLFYLEKTKAKRGPSTQAPPAKKKKKNRTAFVEISSSSESESSSDSDSDSEKKPKKAGKPKKDSSSDSSSTDSSSDSDDNGSDKKKATRKKEASSSESSSDSSIDSSSDSDSDSD</sequence>
<feature type="compositionally biased region" description="Basic residues" evidence="1">
    <location>
        <begin position="75"/>
        <end position="85"/>
    </location>
</feature>
<proteinExistence type="predicted"/>
<feature type="compositionally biased region" description="Basic and acidic residues" evidence="1">
    <location>
        <begin position="25"/>
        <end position="46"/>
    </location>
</feature>
<feature type="compositionally biased region" description="Low complexity" evidence="1">
    <location>
        <begin position="1"/>
        <end position="15"/>
    </location>
</feature>
<evidence type="ECO:0000259" key="2">
    <source>
        <dbReference type="Pfam" id="PF10180"/>
    </source>
</evidence>
<organism evidence="3 4">
    <name type="scientific">Aspergillus lentulus</name>
    <dbReference type="NCBI Taxonomy" id="293939"/>
    <lineage>
        <taxon>Eukaryota</taxon>
        <taxon>Fungi</taxon>
        <taxon>Dikarya</taxon>
        <taxon>Ascomycota</taxon>
        <taxon>Pezizomycotina</taxon>
        <taxon>Eurotiomycetes</taxon>
        <taxon>Eurotiomycetidae</taxon>
        <taxon>Eurotiales</taxon>
        <taxon>Aspergillaceae</taxon>
        <taxon>Aspergillus</taxon>
        <taxon>Aspergillus subgen. Fumigati</taxon>
    </lineage>
</organism>
<dbReference type="PANTHER" id="PTHR22306">
    <property type="entry name" value="CHROMOSOME 7 OPEN READING FRAME 50"/>
    <property type="match status" value="1"/>
</dbReference>
<feature type="region of interest" description="Disordered" evidence="1">
    <location>
        <begin position="350"/>
        <end position="458"/>
    </location>
</feature>